<dbReference type="WBParaSite" id="SSLN_0000421701-mRNA-1">
    <property type="protein sequence ID" value="SSLN_0000421701-mRNA-1"/>
    <property type="gene ID" value="SSLN_0000421701"/>
</dbReference>
<dbReference type="PROSITE" id="PS51257">
    <property type="entry name" value="PROKAR_LIPOPROTEIN"/>
    <property type="match status" value="1"/>
</dbReference>
<name>A0A183SIM5_SCHSO</name>
<accession>A0A183SIM5</accession>
<sequence length="158" mass="17181">MSFRLPLQGENFATIIIAYAPTMTSCDVAKENSTRTCATSWRLCRRRTSLLSLVTSTPASGQTTLPGKESWIPTVSVAITITVSFFCKPVQYTVSCCQHLFPSYDEGEGHVDAPSVAALAAPGLCSRPEARWTGRAGNQGDPRCQWLDGKPPAHHQPR</sequence>
<dbReference type="Proteomes" id="UP000275846">
    <property type="component" value="Unassembled WGS sequence"/>
</dbReference>
<organism evidence="4">
    <name type="scientific">Schistocephalus solidus</name>
    <name type="common">Tapeworm</name>
    <dbReference type="NCBI Taxonomy" id="70667"/>
    <lineage>
        <taxon>Eukaryota</taxon>
        <taxon>Metazoa</taxon>
        <taxon>Spiralia</taxon>
        <taxon>Lophotrochozoa</taxon>
        <taxon>Platyhelminthes</taxon>
        <taxon>Cestoda</taxon>
        <taxon>Eucestoda</taxon>
        <taxon>Diphyllobothriidea</taxon>
        <taxon>Diphyllobothriidae</taxon>
        <taxon>Schistocephalus</taxon>
    </lineage>
</organism>
<gene>
    <name evidence="2" type="ORF">SSLN_LOCUS4073</name>
</gene>
<evidence type="ECO:0000313" key="3">
    <source>
        <dbReference type="Proteomes" id="UP000275846"/>
    </source>
</evidence>
<proteinExistence type="predicted"/>
<evidence type="ECO:0000313" key="2">
    <source>
        <dbReference type="EMBL" id="VDL90458.1"/>
    </source>
</evidence>
<feature type="region of interest" description="Disordered" evidence="1">
    <location>
        <begin position="131"/>
        <end position="158"/>
    </location>
</feature>
<reference evidence="4" key="1">
    <citation type="submission" date="2016-06" db="UniProtKB">
        <authorList>
            <consortium name="WormBaseParasite"/>
        </authorList>
    </citation>
    <scope>IDENTIFICATION</scope>
</reference>
<dbReference type="EMBL" id="UYSU01032736">
    <property type="protein sequence ID" value="VDL90458.1"/>
    <property type="molecule type" value="Genomic_DNA"/>
</dbReference>
<dbReference type="AlphaFoldDB" id="A0A183SIM5"/>
<protein>
    <submittedName>
        <fullName evidence="2 4">Uncharacterized protein</fullName>
    </submittedName>
</protein>
<evidence type="ECO:0000313" key="4">
    <source>
        <dbReference type="WBParaSite" id="SSLN_0000421701-mRNA-1"/>
    </source>
</evidence>
<reference evidence="2 3" key="2">
    <citation type="submission" date="2018-11" db="EMBL/GenBank/DDBJ databases">
        <authorList>
            <consortium name="Pathogen Informatics"/>
        </authorList>
    </citation>
    <scope>NUCLEOTIDE SEQUENCE [LARGE SCALE GENOMIC DNA]</scope>
    <source>
        <strain evidence="2 3">NST_G2</strain>
    </source>
</reference>
<keyword evidence="3" id="KW-1185">Reference proteome</keyword>
<evidence type="ECO:0000256" key="1">
    <source>
        <dbReference type="SAM" id="MobiDB-lite"/>
    </source>
</evidence>